<dbReference type="Pfam" id="PF00094">
    <property type="entry name" value="VWD"/>
    <property type="match status" value="2"/>
</dbReference>
<dbReference type="SMART" id="SM00832">
    <property type="entry name" value="C8"/>
    <property type="match status" value="2"/>
</dbReference>
<keyword evidence="5" id="KW-1185">Reference proteome</keyword>
<dbReference type="PANTHER" id="PTHR11339:SF374">
    <property type="entry name" value="ZONADHESIN"/>
    <property type="match status" value="1"/>
</dbReference>
<dbReference type="Pfam" id="PF12714">
    <property type="entry name" value="TILa"/>
    <property type="match status" value="1"/>
</dbReference>
<feature type="domain" description="VWFD" evidence="3">
    <location>
        <begin position="282"/>
        <end position="458"/>
    </location>
</feature>
<feature type="non-terminal residue" evidence="4">
    <location>
        <position position="1"/>
    </location>
</feature>
<dbReference type="PANTHER" id="PTHR11339">
    <property type="entry name" value="EXTRACELLULAR MATRIX GLYCOPROTEIN RELATED"/>
    <property type="match status" value="1"/>
</dbReference>
<dbReference type="InterPro" id="IPR025615">
    <property type="entry name" value="TILa_dom"/>
</dbReference>
<sequence length="609" mass="64951">ARTAFGLRVSFDWYSYARVILPSAYAGAVCGLCGNANGDANDDFTTRHGQRAVDETQLANSWKVADVPGCSAGCAGDCPACAEEEKRPYRGDAYCGVIAGTGGPFRDCHRVIDPAPFLEDCAFDACHYKGHRDTVCKAVAAYVTACQSHGVGESRHSQFFFFHPPVGPSCPPHSHYELCGPGCPPVCGIPPDPEGCKTPCTEGCFCDAGFILSGDECVPTGDCGCEYDGKYYKKWEEFYASCREKCRCGAAGAVECREVFCGAHEECRLEDGVLGCHPAGYGRLVVSGDPHYVTFDGRAFDLRGSCSYVLARLCRASPRLANFSVLLEHGGSGNVAWVERVVVGVHGYSVGLERGRHWEVNGELHTLPLVTPDQQLRVGQEGTNIVLQSAAGPRLLYNAVAYLLLTLPDGYRGRVCGLGGNFNGDPGDDFQLPGGSPARSSEEFLAGWKVPGDAGWCTEGCDGEVCSTCEAADRAPYGAGDACGLIRDPAGPFGACHPWVSPVEYFHHCLHDVCVADGARDVLCHSLQAYAAACQAAGAEIGAWRTPTFCPLSCPPHSHYELCTRTCDFTCASLSAPTPCSWRCFEGCQCDDGFLFDGAACVSLERCGC</sequence>
<dbReference type="InterPro" id="IPR001846">
    <property type="entry name" value="VWF_type-D"/>
</dbReference>
<keyword evidence="2" id="KW-0325">Glycoprotein</keyword>
<evidence type="ECO:0000256" key="1">
    <source>
        <dbReference type="ARBA" id="ARBA00023157"/>
    </source>
</evidence>
<dbReference type="Gene3D" id="2.10.25.10">
    <property type="entry name" value="Laminin"/>
    <property type="match status" value="2"/>
</dbReference>
<dbReference type="OrthoDB" id="6236007at2759"/>
<dbReference type="Pfam" id="PF01826">
    <property type="entry name" value="TIL"/>
    <property type="match status" value="2"/>
</dbReference>
<dbReference type="InterPro" id="IPR050780">
    <property type="entry name" value="Mucin_vWF_Thrombospondin_sf"/>
</dbReference>
<name>A0A7K5Z790_9AVES</name>
<gene>
    <name evidence="4" type="primary">Fcgbp</name>
    <name evidence="4" type="ORF">PTEBUR_R11512</name>
</gene>
<evidence type="ECO:0000313" key="4">
    <source>
        <dbReference type="EMBL" id="NWU73562.1"/>
    </source>
</evidence>
<comment type="caution">
    <text evidence="4">The sequence shown here is derived from an EMBL/GenBank/DDBJ whole genome shotgun (WGS) entry which is preliminary data.</text>
</comment>
<keyword evidence="1" id="KW-1015">Disulfide bond</keyword>
<accession>A0A7K5Z790</accession>
<evidence type="ECO:0000256" key="2">
    <source>
        <dbReference type="ARBA" id="ARBA00023180"/>
    </source>
</evidence>
<dbReference type="InterPro" id="IPR002919">
    <property type="entry name" value="TIL_dom"/>
</dbReference>
<dbReference type="SUPFAM" id="SSF57567">
    <property type="entry name" value="Serine protease inhibitors"/>
    <property type="match status" value="2"/>
</dbReference>
<dbReference type="Pfam" id="PF08742">
    <property type="entry name" value="C8"/>
    <property type="match status" value="2"/>
</dbReference>
<reference evidence="4 5" key="1">
    <citation type="submission" date="2019-09" db="EMBL/GenBank/DDBJ databases">
        <title>Bird 10,000 Genomes (B10K) Project - Family phase.</title>
        <authorList>
            <person name="Zhang G."/>
        </authorList>
    </citation>
    <scope>NUCLEOTIDE SEQUENCE [LARGE SCALE GENOMIC DNA]</scope>
    <source>
        <strain evidence="4">B10K-DU-027-49</strain>
        <tissue evidence="4">Muscle</tissue>
    </source>
</reference>
<dbReference type="GO" id="GO:0031012">
    <property type="term" value="C:extracellular matrix"/>
    <property type="evidence" value="ECO:0007669"/>
    <property type="project" value="TreeGrafter"/>
</dbReference>
<feature type="domain" description="VWFD" evidence="3">
    <location>
        <begin position="1"/>
        <end position="71"/>
    </location>
</feature>
<feature type="non-terminal residue" evidence="4">
    <location>
        <position position="609"/>
    </location>
</feature>
<dbReference type="CDD" id="cd19941">
    <property type="entry name" value="TIL"/>
    <property type="match status" value="2"/>
</dbReference>
<evidence type="ECO:0000313" key="5">
    <source>
        <dbReference type="Proteomes" id="UP000522270"/>
    </source>
</evidence>
<dbReference type="InterPro" id="IPR036084">
    <property type="entry name" value="Ser_inhib-like_sf"/>
</dbReference>
<dbReference type="Proteomes" id="UP000522270">
    <property type="component" value="Unassembled WGS sequence"/>
</dbReference>
<dbReference type="GO" id="GO:0005615">
    <property type="term" value="C:extracellular space"/>
    <property type="evidence" value="ECO:0007669"/>
    <property type="project" value="TreeGrafter"/>
</dbReference>
<evidence type="ECO:0000259" key="3">
    <source>
        <dbReference type="PROSITE" id="PS51233"/>
    </source>
</evidence>
<proteinExistence type="predicted"/>
<organism evidence="4 5">
    <name type="scientific">Pterocles burchelli</name>
    <dbReference type="NCBI Taxonomy" id="2585816"/>
    <lineage>
        <taxon>Eukaryota</taxon>
        <taxon>Metazoa</taxon>
        <taxon>Chordata</taxon>
        <taxon>Craniata</taxon>
        <taxon>Vertebrata</taxon>
        <taxon>Euteleostomi</taxon>
        <taxon>Archelosauria</taxon>
        <taxon>Archosauria</taxon>
        <taxon>Dinosauria</taxon>
        <taxon>Saurischia</taxon>
        <taxon>Theropoda</taxon>
        <taxon>Coelurosauria</taxon>
        <taxon>Aves</taxon>
        <taxon>Neognathae</taxon>
        <taxon>Neoaves</taxon>
        <taxon>Columbimorphae</taxon>
        <taxon>Pterocliformes</taxon>
        <taxon>Pteroclidae</taxon>
        <taxon>Pterocles</taxon>
    </lineage>
</organism>
<dbReference type="FunFam" id="2.10.25.10:FF:000055">
    <property type="entry name" value="alpha-tectorin isoform X1"/>
    <property type="match status" value="2"/>
</dbReference>
<dbReference type="InterPro" id="IPR014853">
    <property type="entry name" value="VWF/SSPO/ZAN-like_Cys-rich_dom"/>
</dbReference>
<dbReference type="EMBL" id="VYZE01003790">
    <property type="protein sequence ID" value="NWU73562.1"/>
    <property type="molecule type" value="Genomic_DNA"/>
</dbReference>
<dbReference type="PROSITE" id="PS51233">
    <property type="entry name" value="VWFD"/>
    <property type="match status" value="2"/>
</dbReference>
<protein>
    <submittedName>
        <fullName evidence="4">FCGBP protein</fullName>
    </submittedName>
</protein>
<dbReference type="SMART" id="SM00216">
    <property type="entry name" value="VWD"/>
    <property type="match status" value="1"/>
</dbReference>
<dbReference type="AlphaFoldDB" id="A0A7K5Z790"/>